<keyword evidence="3" id="KW-0963">Cytoplasm</keyword>
<dbReference type="GO" id="GO:0005815">
    <property type="term" value="C:microtubule organizing center"/>
    <property type="evidence" value="ECO:0007669"/>
    <property type="project" value="UniProtKB-SubCell"/>
</dbReference>
<name>A0A388K0S2_CHABU</name>
<dbReference type="SUPFAM" id="SSF56112">
    <property type="entry name" value="Protein kinase-like (PK-like)"/>
    <property type="match status" value="1"/>
</dbReference>
<dbReference type="Proteomes" id="UP000265515">
    <property type="component" value="Unassembled WGS sequence"/>
</dbReference>
<dbReference type="Gramene" id="GBG63616">
    <property type="protein sequence ID" value="GBG63616"/>
    <property type="gene ID" value="CBR_g38927"/>
</dbReference>
<dbReference type="FunFam" id="1.10.510.10:FF:000372">
    <property type="entry name" value="MAP3K epsilon protein kinase 1"/>
    <property type="match status" value="1"/>
</dbReference>
<evidence type="ECO:0000256" key="11">
    <source>
        <dbReference type="ARBA" id="ARBA00023306"/>
    </source>
</evidence>
<dbReference type="Gene3D" id="1.25.10.10">
    <property type="entry name" value="Leucine-rich Repeat Variant"/>
    <property type="match status" value="2"/>
</dbReference>
<dbReference type="GO" id="GO:0051301">
    <property type="term" value="P:cell division"/>
    <property type="evidence" value="ECO:0007669"/>
    <property type="project" value="UniProtKB-KW"/>
</dbReference>
<dbReference type="PROSITE" id="PS00108">
    <property type="entry name" value="PROTEIN_KINASE_ST"/>
    <property type="match status" value="1"/>
</dbReference>
<evidence type="ECO:0000256" key="1">
    <source>
        <dbReference type="ARBA" id="ARBA00004267"/>
    </source>
</evidence>
<evidence type="ECO:0000259" key="16">
    <source>
        <dbReference type="PROSITE" id="PS50011"/>
    </source>
</evidence>
<feature type="compositionally biased region" description="Gly residues" evidence="15">
    <location>
        <begin position="527"/>
        <end position="542"/>
    </location>
</feature>
<evidence type="ECO:0000256" key="12">
    <source>
        <dbReference type="ARBA" id="ARBA00047899"/>
    </source>
</evidence>
<keyword evidence="4" id="KW-0723">Serine/threonine-protein kinase</keyword>
<feature type="compositionally biased region" description="Basic and acidic residues" evidence="15">
    <location>
        <begin position="658"/>
        <end position="667"/>
    </location>
</feature>
<dbReference type="InterPro" id="IPR017441">
    <property type="entry name" value="Protein_kinase_ATP_BS"/>
</dbReference>
<feature type="region of interest" description="Disordered" evidence="15">
    <location>
        <begin position="602"/>
        <end position="689"/>
    </location>
</feature>
<evidence type="ECO:0000256" key="10">
    <source>
        <dbReference type="ARBA" id="ARBA00023212"/>
    </source>
</evidence>
<evidence type="ECO:0000256" key="8">
    <source>
        <dbReference type="ARBA" id="ARBA00022777"/>
    </source>
</evidence>
<dbReference type="SMART" id="SM00220">
    <property type="entry name" value="S_TKc"/>
    <property type="match status" value="1"/>
</dbReference>
<dbReference type="STRING" id="69332.A0A388K0S2"/>
<evidence type="ECO:0000256" key="15">
    <source>
        <dbReference type="SAM" id="MobiDB-lite"/>
    </source>
</evidence>
<dbReference type="Gene3D" id="1.10.510.10">
    <property type="entry name" value="Transferase(Phosphotransferase) domain 1"/>
    <property type="match status" value="1"/>
</dbReference>
<dbReference type="GO" id="GO:0004674">
    <property type="term" value="F:protein serine/threonine kinase activity"/>
    <property type="evidence" value="ECO:0007669"/>
    <property type="project" value="UniProtKB-KW"/>
</dbReference>
<evidence type="ECO:0000256" key="5">
    <source>
        <dbReference type="ARBA" id="ARBA00022618"/>
    </source>
</evidence>
<feature type="region of interest" description="Disordered" evidence="15">
    <location>
        <begin position="965"/>
        <end position="1048"/>
    </location>
</feature>
<keyword evidence="8" id="KW-0418">Kinase</keyword>
<keyword evidence="10" id="KW-0206">Cytoskeleton</keyword>
<dbReference type="GO" id="GO:0005524">
    <property type="term" value="F:ATP binding"/>
    <property type="evidence" value="ECO:0007669"/>
    <property type="project" value="UniProtKB-UniRule"/>
</dbReference>
<evidence type="ECO:0000256" key="4">
    <source>
        <dbReference type="ARBA" id="ARBA00022527"/>
    </source>
</evidence>
<evidence type="ECO:0000256" key="6">
    <source>
        <dbReference type="ARBA" id="ARBA00022679"/>
    </source>
</evidence>
<feature type="region of interest" description="Disordered" evidence="15">
    <location>
        <begin position="907"/>
        <end position="932"/>
    </location>
</feature>
<dbReference type="EMBL" id="BFEA01000041">
    <property type="protein sequence ID" value="GBG63616.1"/>
    <property type="molecule type" value="Genomic_DNA"/>
</dbReference>
<keyword evidence="9 14" id="KW-0067">ATP-binding</keyword>
<dbReference type="OMA" id="HDLNPMA"/>
<dbReference type="InterPro" id="IPR008271">
    <property type="entry name" value="Ser/Thr_kinase_AS"/>
</dbReference>
<evidence type="ECO:0000256" key="13">
    <source>
        <dbReference type="ARBA" id="ARBA00048679"/>
    </source>
</evidence>
<evidence type="ECO:0000256" key="9">
    <source>
        <dbReference type="ARBA" id="ARBA00022840"/>
    </source>
</evidence>
<dbReference type="InterPro" id="IPR011009">
    <property type="entry name" value="Kinase-like_dom_sf"/>
</dbReference>
<feature type="compositionally biased region" description="Basic and acidic residues" evidence="15">
    <location>
        <begin position="619"/>
        <end position="632"/>
    </location>
</feature>
<feature type="compositionally biased region" description="Polar residues" evidence="15">
    <location>
        <begin position="1012"/>
        <end position="1030"/>
    </location>
</feature>
<organism evidence="17 18">
    <name type="scientific">Chara braunii</name>
    <name type="common">Braun's stonewort</name>
    <dbReference type="NCBI Taxonomy" id="69332"/>
    <lineage>
        <taxon>Eukaryota</taxon>
        <taxon>Viridiplantae</taxon>
        <taxon>Streptophyta</taxon>
        <taxon>Charophyceae</taxon>
        <taxon>Charales</taxon>
        <taxon>Characeae</taxon>
        <taxon>Chara</taxon>
    </lineage>
</organism>
<feature type="domain" description="Protein kinase" evidence="16">
    <location>
        <begin position="187"/>
        <end position="441"/>
    </location>
</feature>
<evidence type="ECO:0000256" key="2">
    <source>
        <dbReference type="ARBA" id="ARBA00012513"/>
    </source>
</evidence>
<feature type="compositionally biased region" description="Low complexity" evidence="15">
    <location>
        <begin position="978"/>
        <end position="995"/>
    </location>
</feature>
<feature type="compositionally biased region" description="Polar residues" evidence="15">
    <location>
        <begin position="644"/>
        <end position="657"/>
    </location>
</feature>
<evidence type="ECO:0000256" key="3">
    <source>
        <dbReference type="ARBA" id="ARBA00022490"/>
    </source>
</evidence>
<dbReference type="SMART" id="SM00185">
    <property type="entry name" value="ARM"/>
    <property type="match status" value="3"/>
</dbReference>
<proteinExistence type="predicted"/>
<dbReference type="InterPro" id="IPR000719">
    <property type="entry name" value="Prot_kinase_dom"/>
</dbReference>
<evidence type="ECO:0000313" key="18">
    <source>
        <dbReference type="Proteomes" id="UP000265515"/>
    </source>
</evidence>
<dbReference type="Pfam" id="PF00069">
    <property type="entry name" value="Pkinase"/>
    <property type="match status" value="1"/>
</dbReference>
<dbReference type="InterPro" id="IPR016024">
    <property type="entry name" value="ARM-type_fold"/>
</dbReference>
<dbReference type="PANTHER" id="PTHR24361">
    <property type="entry name" value="MITOGEN-ACTIVATED KINASE KINASE KINASE"/>
    <property type="match status" value="1"/>
</dbReference>
<evidence type="ECO:0000256" key="7">
    <source>
        <dbReference type="ARBA" id="ARBA00022741"/>
    </source>
</evidence>
<dbReference type="OrthoDB" id="8693905at2759"/>
<sequence>MEEGERVQEKELLSFLGAVGALYPANSTSKWLVHLRRTGQDTSEGIQNTKSAAKAKPRIVIFVVPATGSSLFVVPATGSSLRAKALKAGRGTSERVSRFLQGGKGGEKIGGKRQIVDVDIADQRLDRRVKFAKEARQTEAARLPAAAAAAGGGQAEREGRGESCRWEEMSRQTAVPHFKSKTLNDKYLLGDEIGKGAYGRVYKGVDLQNGDFVAIKQVSLENIPPEDLAGIMQEIDLLKNLNHKNIVKYLGSFKTKSHLYIILEYVENGALASIIKPTKFGAFPESLVAVYIAQVLEGLVYLHEQGVIHRDIKGANILTTKEGIVKLADFGVATKLAEADFHTHSVVGTPYWMAPEVIEMSGVSAASDIWSVGCTIIELLTCVPPYYDLQPMPALFRIVQDDHPPLPENASTLLTDFLHQCFRKDGKLRPDAKTLLRHPWIKSSRRQLQHSWRQNGGMKSHMSEHVATVVERTIEEGECDDSMSSTRQDLSMSLPASTVLMTKDPFDDSDSDEDRKGLSSGASVAGPSGGGGGGGGAGGDGPGSVSTRRVPIRLLAARAARPAVSEASEVVGGGGVASGQADTCQSRLKEVGVGGAQKAAAAVGRLSEIPQSNAAVPRTRGDHSRPPPHDDLPGGLSQRDAGSVGSQSARSAGTSTAREGEQEKWAMEGESLSARVRSTNSRAWKEELPGRGSKVEGRELFAKQAAEIRRLVQLLRPDQEEGVILSTCQKLVEIFRDFPEQKSLLITTHGVIPIIEMLDSVNTEVLNAILQVVNQIIKDNVEFQENLCLVGLIPTVMRFASLEFPRAIRMQSAYFVRQMCHTSTLTLQMFVACRGLPVLVQFLEPDYIEYRDMIHTALEGMWRVFELHGPTPRNDFCRLFAKSGVMDKLVQTLQCLNDVVRFAGGGGGRRGSVATDADRGSELGGGGGGGGGGGNGASSVFFSLRKTSAEFTDISILLDDNKENAAAGGGVSPSPRKSTATAADTSVVVGTGTTSPPSRKLGSASAGGEFDISSSGNHSTRVSLSSPTSKRSARVSGGRHSNGMDAAHRMEPPVNVDVAREYLVKVADLLLEFSRGDTVVKTHMCSFSSLHGLFKMLDLLESPILVKILKCINQLTTDPITLEHLQRAGAILHLVPFLKKGDEGPLTMELVTQALTGLCNLCKVNKTRQEHAVSAGIIPHLKHLIQTNSPLKQLAMPLLCDLAHVSRHTRQELWANGCLEFYLDLLKEEQWARTALDSVANWLASETEQKRVEEALLKQESLDKLVTFFKSCCVPSIGNILEPFLKIITKSTKLNKALSTSGLTPLLVSRLEEGDAIVCLNLLKIIRAMYQHHPRPKQMIVEHDLPRKLQLLVEETRDGEIVLVKQMASSLLKALNINTVL</sequence>
<dbReference type="GO" id="GO:0005737">
    <property type="term" value="C:cytoplasm"/>
    <property type="evidence" value="ECO:0007669"/>
    <property type="project" value="TreeGrafter"/>
</dbReference>
<protein>
    <recommendedName>
        <fullName evidence="2">non-specific serine/threonine protein kinase</fullName>
        <ecNumber evidence="2">2.7.11.1</ecNumber>
    </recommendedName>
</protein>
<comment type="caution">
    <text evidence="17">The sequence shown here is derived from an EMBL/GenBank/DDBJ whole genome shotgun (WGS) entry which is preliminary data.</text>
</comment>
<keyword evidence="7 14" id="KW-0547">Nucleotide-binding</keyword>
<dbReference type="CDD" id="cd06627">
    <property type="entry name" value="STKc_Cdc7_like"/>
    <property type="match status" value="1"/>
</dbReference>
<keyword evidence="6" id="KW-0808">Transferase</keyword>
<accession>A0A388K0S2</accession>
<dbReference type="PANTHER" id="PTHR24361:SF433">
    <property type="entry name" value="PROTEIN KINASE DOMAIN-CONTAINING PROTEIN"/>
    <property type="match status" value="1"/>
</dbReference>
<gene>
    <name evidence="17" type="ORF">CBR_g38927</name>
</gene>
<feature type="binding site" evidence="14">
    <location>
        <position position="216"/>
    </location>
    <ligand>
        <name>ATP</name>
        <dbReference type="ChEBI" id="CHEBI:30616"/>
    </ligand>
</feature>
<dbReference type="InterPro" id="IPR053235">
    <property type="entry name" value="Ser_Thr_kinase"/>
</dbReference>
<dbReference type="EC" id="2.7.11.1" evidence="2"/>
<comment type="catalytic activity">
    <reaction evidence="12">
        <text>L-threonyl-[protein] + ATP = O-phospho-L-threonyl-[protein] + ADP + H(+)</text>
        <dbReference type="Rhea" id="RHEA:46608"/>
        <dbReference type="Rhea" id="RHEA-COMP:11060"/>
        <dbReference type="Rhea" id="RHEA-COMP:11605"/>
        <dbReference type="ChEBI" id="CHEBI:15378"/>
        <dbReference type="ChEBI" id="CHEBI:30013"/>
        <dbReference type="ChEBI" id="CHEBI:30616"/>
        <dbReference type="ChEBI" id="CHEBI:61977"/>
        <dbReference type="ChEBI" id="CHEBI:456216"/>
        <dbReference type="EC" id="2.7.11.1"/>
    </reaction>
</comment>
<feature type="region of interest" description="Disordered" evidence="15">
    <location>
        <begin position="477"/>
        <end position="547"/>
    </location>
</feature>
<dbReference type="InterPro" id="IPR000225">
    <property type="entry name" value="Armadillo"/>
</dbReference>
<comment type="subcellular location">
    <subcellularLocation>
        <location evidence="1">Cytoplasm</location>
        <location evidence="1">Cytoskeleton</location>
        <location evidence="1">Microtubule organizing center</location>
    </subcellularLocation>
</comment>
<dbReference type="PROSITE" id="PS00107">
    <property type="entry name" value="PROTEIN_KINASE_ATP"/>
    <property type="match status" value="1"/>
</dbReference>
<dbReference type="InterPro" id="IPR011989">
    <property type="entry name" value="ARM-like"/>
</dbReference>
<comment type="catalytic activity">
    <reaction evidence="13">
        <text>L-seryl-[protein] + ATP = O-phospho-L-seryl-[protein] + ADP + H(+)</text>
        <dbReference type="Rhea" id="RHEA:17989"/>
        <dbReference type="Rhea" id="RHEA-COMP:9863"/>
        <dbReference type="Rhea" id="RHEA-COMP:11604"/>
        <dbReference type="ChEBI" id="CHEBI:15378"/>
        <dbReference type="ChEBI" id="CHEBI:29999"/>
        <dbReference type="ChEBI" id="CHEBI:30616"/>
        <dbReference type="ChEBI" id="CHEBI:83421"/>
        <dbReference type="ChEBI" id="CHEBI:456216"/>
        <dbReference type="EC" id="2.7.11.1"/>
    </reaction>
</comment>
<dbReference type="PROSITE" id="PS50011">
    <property type="entry name" value="PROTEIN_KINASE_DOM"/>
    <property type="match status" value="1"/>
</dbReference>
<keyword evidence="18" id="KW-1185">Reference proteome</keyword>
<evidence type="ECO:0000313" key="17">
    <source>
        <dbReference type="EMBL" id="GBG63616.1"/>
    </source>
</evidence>
<dbReference type="SUPFAM" id="SSF48371">
    <property type="entry name" value="ARM repeat"/>
    <property type="match status" value="1"/>
</dbReference>
<feature type="compositionally biased region" description="Polar residues" evidence="15">
    <location>
        <begin position="482"/>
        <end position="500"/>
    </location>
</feature>
<keyword evidence="5" id="KW-0132">Cell division</keyword>
<evidence type="ECO:0000256" key="14">
    <source>
        <dbReference type="PROSITE-ProRule" id="PRU10141"/>
    </source>
</evidence>
<keyword evidence="11" id="KW-0131">Cell cycle</keyword>
<feature type="compositionally biased region" description="Gly residues" evidence="15">
    <location>
        <begin position="922"/>
        <end position="932"/>
    </location>
</feature>
<reference evidence="17 18" key="1">
    <citation type="journal article" date="2018" name="Cell">
        <title>The Chara Genome: Secondary Complexity and Implications for Plant Terrestrialization.</title>
        <authorList>
            <person name="Nishiyama T."/>
            <person name="Sakayama H."/>
            <person name="Vries J.D."/>
            <person name="Buschmann H."/>
            <person name="Saint-Marcoux D."/>
            <person name="Ullrich K.K."/>
            <person name="Haas F.B."/>
            <person name="Vanderstraeten L."/>
            <person name="Becker D."/>
            <person name="Lang D."/>
            <person name="Vosolsobe S."/>
            <person name="Rombauts S."/>
            <person name="Wilhelmsson P.K.I."/>
            <person name="Janitza P."/>
            <person name="Kern R."/>
            <person name="Heyl A."/>
            <person name="Rumpler F."/>
            <person name="Villalobos L.I.A.C."/>
            <person name="Clay J.M."/>
            <person name="Skokan R."/>
            <person name="Toyoda A."/>
            <person name="Suzuki Y."/>
            <person name="Kagoshima H."/>
            <person name="Schijlen E."/>
            <person name="Tajeshwar N."/>
            <person name="Catarino B."/>
            <person name="Hetherington A.J."/>
            <person name="Saltykova A."/>
            <person name="Bonnot C."/>
            <person name="Breuninger H."/>
            <person name="Symeonidi A."/>
            <person name="Radhakrishnan G.V."/>
            <person name="Van Nieuwerburgh F."/>
            <person name="Deforce D."/>
            <person name="Chang C."/>
            <person name="Karol K.G."/>
            <person name="Hedrich R."/>
            <person name="Ulvskov P."/>
            <person name="Glockner G."/>
            <person name="Delwiche C.F."/>
            <person name="Petrasek J."/>
            <person name="Van de Peer Y."/>
            <person name="Friml J."/>
            <person name="Beilby M."/>
            <person name="Dolan L."/>
            <person name="Kohara Y."/>
            <person name="Sugano S."/>
            <person name="Fujiyama A."/>
            <person name="Delaux P.-M."/>
            <person name="Quint M."/>
            <person name="TheiBen G."/>
            <person name="Hagemann M."/>
            <person name="Harholt J."/>
            <person name="Dunand C."/>
            <person name="Zachgo S."/>
            <person name="Langdale J."/>
            <person name="Maumus F."/>
            <person name="Straeten D.V.D."/>
            <person name="Gould S.B."/>
            <person name="Rensing S.A."/>
        </authorList>
    </citation>
    <scope>NUCLEOTIDE SEQUENCE [LARGE SCALE GENOMIC DNA]</scope>
    <source>
        <strain evidence="17 18">S276</strain>
    </source>
</reference>